<dbReference type="PANTHER" id="PTHR10948">
    <property type="entry name" value="TRANSPOSASE"/>
    <property type="match status" value="1"/>
</dbReference>
<dbReference type="Pfam" id="PF13936">
    <property type="entry name" value="HTH_38"/>
    <property type="match status" value="1"/>
</dbReference>
<proteinExistence type="predicted"/>
<evidence type="ECO:0000313" key="3">
    <source>
        <dbReference type="EMBL" id="MYV06210.1"/>
    </source>
</evidence>
<accession>A0A7C9NCI2</accession>
<dbReference type="GO" id="GO:0032196">
    <property type="term" value="P:transposition"/>
    <property type="evidence" value="ECO:0007669"/>
    <property type="project" value="TreeGrafter"/>
</dbReference>
<dbReference type="InterPro" id="IPR025246">
    <property type="entry name" value="IS30-like_HTH"/>
</dbReference>
<evidence type="ECO:0000256" key="1">
    <source>
        <dbReference type="SAM" id="MobiDB-lite"/>
    </source>
</evidence>
<dbReference type="GO" id="GO:0004803">
    <property type="term" value="F:transposase activity"/>
    <property type="evidence" value="ECO:0007669"/>
    <property type="project" value="TreeGrafter"/>
</dbReference>
<feature type="region of interest" description="Disordered" evidence="1">
    <location>
        <begin position="38"/>
        <end position="58"/>
    </location>
</feature>
<comment type="caution">
    <text evidence="3">The sequence shown here is derived from an EMBL/GenBank/DDBJ whole genome shotgun (WGS) entry which is preliminary data.</text>
</comment>
<name>A0A7C9NCI2_9LACO</name>
<feature type="non-terminal residue" evidence="3">
    <location>
        <position position="58"/>
    </location>
</feature>
<dbReference type="EMBL" id="WEZT01000021">
    <property type="protein sequence ID" value="MYV06210.1"/>
    <property type="molecule type" value="Genomic_DNA"/>
</dbReference>
<protein>
    <submittedName>
        <fullName evidence="3">Helix-turn-helix domain-containing protein</fullName>
    </submittedName>
</protein>
<dbReference type="Gene3D" id="1.10.10.60">
    <property type="entry name" value="Homeodomain-like"/>
    <property type="match status" value="1"/>
</dbReference>
<feature type="domain" description="Transposase IS30-like HTH" evidence="2">
    <location>
        <begin position="3"/>
        <end position="46"/>
    </location>
</feature>
<dbReference type="GO" id="GO:0005829">
    <property type="term" value="C:cytosol"/>
    <property type="evidence" value="ECO:0007669"/>
    <property type="project" value="TreeGrafter"/>
</dbReference>
<evidence type="ECO:0000313" key="4">
    <source>
        <dbReference type="Proteomes" id="UP000480570"/>
    </source>
</evidence>
<reference evidence="3 4" key="1">
    <citation type="journal article" date="2019" name="Appl. Environ. Microbiol.">
        <title>Genetic determinants of hydroxycinnamic acid metabolism in heterofermentative lactobacilli.</title>
        <authorList>
            <person name="Gaur G."/>
            <person name="Oh J.H."/>
            <person name="Filannino P."/>
            <person name="Gobbetti M."/>
            <person name="van Pijkeren J.P."/>
            <person name="Ganzle M.G."/>
        </authorList>
    </citation>
    <scope>NUCLEOTIDE SEQUENCE [LARGE SCALE GENOMIC DNA]</scope>
    <source>
        <strain evidence="3 4">FUA3583</strain>
    </source>
</reference>
<sequence>MDHYKHITIDERETIFLMRNHGNSLREIASHIKKSYSTISRELSRNSTGKSYSPSKAQ</sequence>
<organism evidence="3 4">
    <name type="scientific">Furfurilactobacillus rossiae</name>
    <dbReference type="NCBI Taxonomy" id="231049"/>
    <lineage>
        <taxon>Bacteria</taxon>
        <taxon>Bacillati</taxon>
        <taxon>Bacillota</taxon>
        <taxon>Bacilli</taxon>
        <taxon>Lactobacillales</taxon>
        <taxon>Lactobacillaceae</taxon>
        <taxon>Furfurilactobacillus</taxon>
    </lineage>
</organism>
<dbReference type="AlphaFoldDB" id="A0A7C9NCI2"/>
<dbReference type="Proteomes" id="UP000480570">
    <property type="component" value="Unassembled WGS sequence"/>
</dbReference>
<gene>
    <name evidence="3" type="ORF">GB992_10280</name>
</gene>
<evidence type="ECO:0000259" key="2">
    <source>
        <dbReference type="Pfam" id="PF13936"/>
    </source>
</evidence>
<dbReference type="PANTHER" id="PTHR10948:SF23">
    <property type="entry name" value="TRANSPOSASE INSI FOR INSERTION SEQUENCE ELEMENT IS30A-RELATED"/>
    <property type="match status" value="1"/>
</dbReference>
<dbReference type="InterPro" id="IPR051917">
    <property type="entry name" value="Transposase-Integrase"/>
</dbReference>